<dbReference type="PANTHER" id="PTHR31286:SF165">
    <property type="entry name" value="DUF4283 DOMAIN-CONTAINING PROTEIN"/>
    <property type="match status" value="1"/>
</dbReference>
<comment type="caution">
    <text evidence="2">The sequence shown here is derived from an EMBL/GenBank/DDBJ whole genome shotgun (WGS) entry which is preliminary data.</text>
</comment>
<organism evidence="2">
    <name type="scientific">Sesamum latifolium</name>
    <dbReference type="NCBI Taxonomy" id="2727402"/>
    <lineage>
        <taxon>Eukaryota</taxon>
        <taxon>Viridiplantae</taxon>
        <taxon>Streptophyta</taxon>
        <taxon>Embryophyta</taxon>
        <taxon>Tracheophyta</taxon>
        <taxon>Spermatophyta</taxon>
        <taxon>Magnoliopsida</taxon>
        <taxon>eudicotyledons</taxon>
        <taxon>Gunneridae</taxon>
        <taxon>Pentapetalae</taxon>
        <taxon>asterids</taxon>
        <taxon>lamiids</taxon>
        <taxon>Lamiales</taxon>
        <taxon>Pedaliaceae</taxon>
        <taxon>Sesamum</taxon>
    </lineage>
</organism>
<accession>A0AAW2WEF2</accession>
<reference evidence="2" key="1">
    <citation type="submission" date="2020-06" db="EMBL/GenBank/DDBJ databases">
        <authorList>
            <person name="Li T."/>
            <person name="Hu X."/>
            <person name="Zhang T."/>
            <person name="Song X."/>
            <person name="Zhang H."/>
            <person name="Dai N."/>
            <person name="Sheng W."/>
            <person name="Hou X."/>
            <person name="Wei L."/>
        </authorList>
    </citation>
    <scope>NUCLEOTIDE SEQUENCE</scope>
    <source>
        <strain evidence="2">KEN1</strain>
        <tissue evidence="2">Leaf</tissue>
    </source>
</reference>
<sequence length="147" mass="16495">MEYWTEDGLSVVASGIGTPLYTDKITKTCSRLYFAQVCVMLDYQSKLPKHLIVLSPILREGKEMPMKVDIEYEWLPLRCKQCCSLGHNASACPDTRLKKQSIPVTVFVQKKLSTSVDSTKKGDEVEATRKQVGDDVDPCPNNHSGER</sequence>
<dbReference type="PANTHER" id="PTHR31286">
    <property type="entry name" value="GLYCINE-RICH CELL WALL STRUCTURAL PROTEIN 1.8-LIKE"/>
    <property type="match status" value="1"/>
</dbReference>
<evidence type="ECO:0000313" key="2">
    <source>
        <dbReference type="EMBL" id="KAL0439700.1"/>
    </source>
</evidence>
<dbReference type="InterPro" id="IPR040256">
    <property type="entry name" value="At4g02000-like"/>
</dbReference>
<evidence type="ECO:0000256" key="1">
    <source>
        <dbReference type="SAM" id="MobiDB-lite"/>
    </source>
</evidence>
<dbReference type="AlphaFoldDB" id="A0AAW2WEF2"/>
<reference evidence="2" key="2">
    <citation type="journal article" date="2024" name="Plant">
        <title>Genomic evolution and insights into agronomic trait innovations of Sesamum species.</title>
        <authorList>
            <person name="Miao H."/>
            <person name="Wang L."/>
            <person name="Qu L."/>
            <person name="Liu H."/>
            <person name="Sun Y."/>
            <person name="Le M."/>
            <person name="Wang Q."/>
            <person name="Wei S."/>
            <person name="Zheng Y."/>
            <person name="Lin W."/>
            <person name="Duan Y."/>
            <person name="Cao H."/>
            <person name="Xiong S."/>
            <person name="Wang X."/>
            <person name="Wei L."/>
            <person name="Li C."/>
            <person name="Ma Q."/>
            <person name="Ju M."/>
            <person name="Zhao R."/>
            <person name="Li G."/>
            <person name="Mu C."/>
            <person name="Tian Q."/>
            <person name="Mei H."/>
            <person name="Zhang T."/>
            <person name="Gao T."/>
            <person name="Zhang H."/>
        </authorList>
    </citation>
    <scope>NUCLEOTIDE SEQUENCE</scope>
    <source>
        <strain evidence="2">KEN1</strain>
    </source>
</reference>
<gene>
    <name evidence="2" type="ORF">Slati_2453000</name>
</gene>
<feature type="region of interest" description="Disordered" evidence="1">
    <location>
        <begin position="114"/>
        <end position="147"/>
    </location>
</feature>
<feature type="compositionally biased region" description="Basic and acidic residues" evidence="1">
    <location>
        <begin position="118"/>
        <end position="133"/>
    </location>
</feature>
<evidence type="ECO:0008006" key="3">
    <source>
        <dbReference type="Google" id="ProtNLM"/>
    </source>
</evidence>
<proteinExistence type="predicted"/>
<protein>
    <recommendedName>
        <fullName evidence="3">Zinc knuckle CX2CX4HX4C domain-containing protein</fullName>
    </recommendedName>
</protein>
<name>A0AAW2WEF2_9LAMI</name>
<dbReference type="EMBL" id="JACGWN010000008">
    <property type="protein sequence ID" value="KAL0439700.1"/>
    <property type="molecule type" value="Genomic_DNA"/>
</dbReference>